<dbReference type="AlphaFoldDB" id="A0A8S9PS57"/>
<proteinExistence type="predicted"/>
<evidence type="ECO:0000313" key="3">
    <source>
        <dbReference type="Proteomes" id="UP000712600"/>
    </source>
</evidence>
<comment type="caution">
    <text evidence="2">The sequence shown here is derived from an EMBL/GenBank/DDBJ whole genome shotgun (WGS) entry which is preliminary data.</text>
</comment>
<gene>
    <name evidence="2" type="ORF">F2Q69_00051115</name>
</gene>
<evidence type="ECO:0000313" key="2">
    <source>
        <dbReference type="EMBL" id="KAF3522710.1"/>
    </source>
</evidence>
<sequence length="106" mass="11655">MMASMKFLFAVKIWMSRSAFQSKAKPPAPVEACDISLFFEEAPVIMREEPECLLELPWRSLGLFMKGGVRKATGVSIAAGEGISGSKEGKISASPRKYSIDERVKI</sequence>
<organism evidence="2 3">
    <name type="scientific">Brassica cretica</name>
    <name type="common">Mustard</name>
    <dbReference type="NCBI Taxonomy" id="69181"/>
    <lineage>
        <taxon>Eukaryota</taxon>
        <taxon>Viridiplantae</taxon>
        <taxon>Streptophyta</taxon>
        <taxon>Embryophyta</taxon>
        <taxon>Tracheophyta</taxon>
        <taxon>Spermatophyta</taxon>
        <taxon>Magnoliopsida</taxon>
        <taxon>eudicotyledons</taxon>
        <taxon>Gunneridae</taxon>
        <taxon>Pentapetalae</taxon>
        <taxon>rosids</taxon>
        <taxon>malvids</taxon>
        <taxon>Brassicales</taxon>
        <taxon>Brassicaceae</taxon>
        <taxon>Brassiceae</taxon>
        <taxon>Brassica</taxon>
    </lineage>
</organism>
<feature type="region of interest" description="Disordered" evidence="1">
    <location>
        <begin position="83"/>
        <end position="106"/>
    </location>
</feature>
<dbReference type="Proteomes" id="UP000712600">
    <property type="component" value="Unassembled WGS sequence"/>
</dbReference>
<accession>A0A8S9PS57</accession>
<reference evidence="2" key="1">
    <citation type="submission" date="2019-12" db="EMBL/GenBank/DDBJ databases">
        <title>Genome sequencing and annotation of Brassica cretica.</title>
        <authorList>
            <person name="Studholme D.J."/>
            <person name="Sarris P."/>
        </authorList>
    </citation>
    <scope>NUCLEOTIDE SEQUENCE</scope>
    <source>
        <strain evidence="2">PFS-109/04</strain>
        <tissue evidence="2">Leaf</tissue>
    </source>
</reference>
<protein>
    <submittedName>
        <fullName evidence="2">Uncharacterized protein</fullName>
    </submittedName>
</protein>
<evidence type="ECO:0000256" key="1">
    <source>
        <dbReference type="SAM" id="MobiDB-lite"/>
    </source>
</evidence>
<name>A0A8S9PS57_BRACR</name>
<dbReference type="EMBL" id="QGKX02001347">
    <property type="protein sequence ID" value="KAF3522710.1"/>
    <property type="molecule type" value="Genomic_DNA"/>
</dbReference>